<feature type="transmembrane region" description="Helical" evidence="10">
    <location>
        <begin position="96"/>
        <end position="113"/>
    </location>
</feature>
<dbReference type="InterPro" id="IPR003568">
    <property type="entry name" value="Cyt_c_biogenesis_CcmF"/>
</dbReference>
<reference evidence="13 15" key="1">
    <citation type="journal article" date="2006" name="Nat. Biotechnol.">
        <title>Genome sequence of the bioplastic-producing 'Knallgas' bacterium Ralstonia eutropha H16.</title>
        <authorList>
            <person name="Pohlmann A."/>
            <person name="Fricke W.F."/>
            <person name="Reinecke F."/>
            <person name="Kusian B."/>
            <person name="Liesegang H."/>
            <person name="Cramm R."/>
            <person name="Eitinger T."/>
            <person name="Ewering C."/>
            <person name="Potter M."/>
            <person name="Schwartz E."/>
            <person name="Strittmatter A."/>
            <person name="Voss I."/>
            <person name="Gottschalk G."/>
            <person name="Steinbuechel A."/>
            <person name="Friedrich B."/>
            <person name="Bowien B."/>
        </authorList>
    </citation>
    <scope>NUCLEOTIDE SEQUENCE [LARGE SCALE GENOMIC DNA]</scope>
    <source>
        <strain evidence="15">ATCC 17699 / DSM 428 / KCTC 22496 / NCIMB 10442 / H16 / Stanier 337</strain>
        <strain evidence="13">H16</strain>
    </source>
</reference>
<dbReference type="NCBIfam" id="TIGR00353">
    <property type="entry name" value="nrfE"/>
    <property type="match status" value="1"/>
</dbReference>
<dbReference type="InterPro" id="IPR032523">
    <property type="entry name" value="CcmF_C"/>
</dbReference>
<dbReference type="EMBL" id="CP039288">
    <property type="protein sequence ID" value="QCC03638.1"/>
    <property type="molecule type" value="Genomic_DNA"/>
</dbReference>
<keyword evidence="6" id="KW-0201">Cytochrome c-type biogenesis</keyword>
<dbReference type="GO" id="GO:0020037">
    <property type="term" value="F:heme binding"/>
    <property type="evidence" value="ECO:0007669"/>
    <property type="project" value="InterPro"/>
</dbReference>
<feature type="transmembrane region" description="Helical" evidence="10">
    <location>
        <begin position="177"/>
        <end position="197"/>
    </location>
</feature>
<evidence type="ECO:0000256" key="9">
    <source>
        <dbReference type="ARBA" id="ARBA00037230"/>
    </source>
</evidence>
<dbReference type="Pfam" id="PF01578">
    <property type="entry name" value="Cytochrom_C_asm"/>
    <property type="match status" value="1"/>
</dbReference>
<dbReference type="Proteomes" id="UP000296079">
    <property type="component" value="Chromosome 2"/>
</dbReference>
<feature type="transmembrane region" description="Helical" evidence="10">
    <location>
        <begin position="247"/>
        <end position="264"/>
    </location>
</feature>
<dbReference type="NCBIfam" id="NF007691">
    <property type="entry name" value="PRK10369.1"/>
    <property type="match status" value="1"/>
</dbReference>
<keyword evidence="15" id="KW-1185">Reference proteome</keyword>
<feature type="transmembrane region" description="Helical" evidence="10">
    <location>
        <begin position="616"/>
        <end position="635"/>
    </location>
</feature>
<dbReference type="GO" id="GO:0016829">
    <property type="term" value="F:lyase activity"/>
    <property type="evidence" value="ECO:0007669"/>
    <property type="project" value="UniProtKB-KW"/>
</dbReference>
<dbReference type="Pfam" id="PF16327">
    <property type="entry name" value="CcmF_C"/>
    <property type="match status" value="1"/>
</dbReference>
<evidence type="ECO:0000313" key="14">
    <source>
        <dbReference type="EMBL" id="QCC03638.1"/>
    </source>
</evidence>
<dbReference type="GO" id="GO:0005886">
    <property type="term" value="C:plasma membrane"/>
    <property type="evidence" value="ECO:0007669"/>
    <property type="project" value="UniProtKB-SubCell"/>
</dbReference>
<evidence type="ECO:0000259" key="11">
    <source>
        <dbReference type="Pfam" id="PF01578"/>
    </source>
</evidence>
<gene>
    <name evidence="13" type="primary">ccmF2</name>
    <name evidence="13" type="ordered locus">H16_B0956</name>
    <name evidence="14" type="ORF">E6A55_24010</name>
</gene>
<evidence type="ECO:0000256" key="10">
    <source>
        <dbReference type="SAM" id="Phobius"/>
    </source>
</evidence>
<dbReference type="EMBL" id="AM260480">
    <property type="protein sequence ID" value="CAJ95747.1"/>
    <property type="molecule type" value="Genomic_DNA"/>
</dbReference>
<dbReference type="PRINTS" id="PR01411">
    <property type="entry name" value="CCMFBIOGNSIS"/>
</dbReference>
<feature type="transmembrane region" description="Helical" evidence="10">
    <location>
        <begin position="352"/>
        <end position="373"/>
    </location>
</feature>
<evidence type="ECO:0000313" key="16">
    <source>
        <dbReference type="Proteomes" id="UP000296079"/>
    </source>
</evidence>
<dbReference type="PANTHER" id="PTHR43653:SF1">
    <property type="entry name" value="CYTOCHROME C-TYPE BIOGENESIS PROTEIN CCMF"/>
    <property type="match status" value="1"/>
</dbReference>
<dbReference type="AlphaFoldDB" id="Q0K2M7"/>
<evidence type="ECO:0000256" key="4">
    <source>
        <dbReference type="ARBA" id="ARBA00022519"/>
    </source>
</evidence>
<feature type="domain" description="Cytochrome c-type biogenesis protein CcmF C-terminal" evidence="12">
    <location>
        <begin position="315"/>
        <end position="638"/>
    </location>
</feature>
<evidence type="ECO:0000256" key="2">
    <source>
        <dbReference type="ARBA" id="ARBA00009186"/>
    </source>
</evidence>
<comment type="function">
    <text evidence="9">Required for the biogenesis of c-type cytochromes. Possible subunit of a heme lyase.</text>
</comment>
<dbReference type="InterPro" id="IPR003567">
    <property type="entry name" value="Cyt_c_biogenesis"/>
</dbReference>
<feature type="transmembrane region" description="Helical" evidence="10">
    <location>
        <begin position="449"/>
        <end position="469"/>
    </location>
</feature>
<feature type="transmembrane region" description="Helical" evidence="10">
    <location>
        <begin position="209"/>
        <end position="231"/>
    </location>
</feature>
<feature type="transmembrane region" description="Helical" evidence="10">
    <location>
        <begin position="425"/>
        <end position="443"/>
    </location>
</feature>
<keyword evidence="5 10" id="KW-0812">Transmembrane</keyword>
<dbReference type="GO" id="GO:0017004">
    <property type="term" value="P:cytochrome complex assembly"/>
    <property type="evidence" value="ECO:0007669"/>
    <property type="project" value="UniProtKB-KW"/>
</dbReference>
<sequence>MIPELGQWCLALALALALSQAALPLLGAVRGVDGWMRTAHAAARMQFLFLSLAFVFLSAALLGNDFSVRYVANHSNSSLPAIYRFAAAWGGHEGSLLLWSLLLAAWSALVSWRSDSLPLMFSSRVLAVLGIVSSGFLCFMLFTSNPFERLWPAPPDGGDLNPLLQDIGLVIHPPMLYIGYVGLAVPFAFSVASLLTGRIDSLWARWCRPWTIGAWLFLTLGIALGSAWAYYELGWGGWWFWDPVENASFMPWLLATALMHSLAVTEKRGIFAGWTLLLAIAAFGLSLLGAFLVRSGVLTSVHAFAADPGRGVFLLSLFAFIVGGALCLYAWRMGRVRSSSAFAPFSREGVLMLNNLFLAVATASVLLGTVYPLALDSLGLAKISVGAPYFEAVFVPLVVPMLFLMGVGPLMRWKHASLPDLKRRLKWALAAALAFGLVTPWLLGTSSIGISLGLALAGWITCALVATAAESVRDRRGAGALRSLAARPLSFHGMLIAHLGIAVCIVGVTMVGGYAGERTVSMSVGDSLEFRDYRFRFDSVETLARDNYQARRASITVTRDGQLVTLLRPEKRFYPVQRKVMTEAAIDPGLTRDLYVSLGEALPDGSWTLRLYHKPFISWIWSGCLLMAFGGLLALGDRRYRARIAPAATPLNLGVE</sequence>
<reference evidence="14 16" key="2">
    <citation type="submission" date="2019-04" db="EMBL/GenBank/DDBJ databases">
        <title>Long-read de novo sequencing of Cupriavidus necator H16.</title>
        <authorList>
            <person name="Little G.T."/>
            <person name="Ehsaan M."/>
            <person name="Arenas-Lopez C."/>
            <person name="Jawed K."/>
            <person name="Winzer K."/>
            <person name="Kovacs K."/>
            <person name="Malys N."/>
            <person name="Minton N.P."/>
        </authorList>
    </citation>
    <scope>NUCLEOTIDE SEQUENCE [LARGE SCALE GENOMIC DNA]</scope>
    <source>
        <strain evidence="14 16">H16</strain>
    </source>
</reference>
<evidence type="ECO:0000259" key="12">
    <source>
        <dbReference type="Pfam" id="PF16327"/>
    </source>
</evidence>
<dbReference type="OrthoDB" id="9761451at2"/>
<feature type="transmembrane region" description="Helical" evidence="10">
    <location>
        <begin position="489"/>
        <end position="515"/>
    </location>
</feature>
<dbReference type="PRINTS" id="PR01410">
    <property type="entry name" value="CCBIOGENESIS"/>
</dbReference>
<dbReference type="PANTHER" id="PTHR43653">
    <property type="entry name" value="CYTOCHROME C ASSEMBLY PROTEIN-RELATED"/>
    <property type="match status" value="1"/>
</dbReference>
<feature type="transmembrane region" description="Helical" evidence="10">
    <location>
        <begin position="312"/>
        <end position="331"/>
    </location>
</feature>
<feature type="transmembrane region" description="Helical" evidence="10">
    <location>
        <begin position="271"/>
        <end position="292"/>
    </location>
</feature>
<feature type="transmembrane region" description="Helical" evidence="10">
    <location>
        <begin position="393"/>
        <end position="413"/>
    </location>
</feature>
<keyword evidence="8 10" id="KW-0472">Membrane</keyword>
<dbReference type="RefSeq" id="WP_011616911.1">
    <property type="nucleotide sequence ID" value="NC_008314.1"/>
</dbReference>
<dbReference type="GO" id="GO:0015232">
    <property type="term" value="F:heme transmembrane transporter activity"/>
    <property type="evidence" value="ECO:0007669"/>
    <property type="project" value="InterPro"/>
</dbReference>
<comment type="subcellular location">
    <subcellularLocation>
        <location evidence="1">Cell inner membrane</location>
        <topology evidence="1">Multi-pass membrane protein</topology>
    </subcellularLocation>
</comment>
<feature type="domain" description="Cytochrome c assembly protein" evidence="11">
    <location>
        <begin position="89"/>
        <end position="295"/>
    </location>
</feature>
<dbReference type="Proteomes" id="UP000008210">
    <property type="component" value="Chromosome 2"/>
</dbReference>
<dbReference type="eggNOG" id="COG1138">
    <property type="taxonomic scope" value="Bacteria"/>
</dbReference>
<feature type="transmembrane region" description="Helical" evidence="10">
    <location>
        <begin position="45"/>
        <end position="63"/>
    </location>
</feature>
<dbReference type="HOGENOM" id="CLU_015041_3_0_4"/>
<evidence type="ECO:0000256" key="1">
    <source>
        <dbReference type="ARBA" id="ARBA00004429"/>
    </source>
</evidence>
<dbReference type="InterPro" id="IPR002541">
    <property type="entry name" value="Cyt_c_assembly"/>
</dbReference>
<proteinExistence type="inferred from homology"/>
<keyword evidence="14" id="KW-0456">Lyase</keyword>
<evidence type="ECO:0000256" key="3">
    <source>
        <dbReference type="ARBA" id="ARBA00022475"/>
    </source>
</evidence>
<organism evidence="13 15">
    <name type="scientific">Cupriavidus necator (strain ATCC 17699 / DSM 428 / KCTC 22496 / NCIMB 10442 / H16 / Stanier 337)</name>
    <name type="common">Ralstonia eutropha</name>
    <dbReference type="NCBI Taxonomy" id="381666"/>
    <lineage>
        <taxon>Bacteria</taxon>
        <taxon>Pseudomonadati</taxon>
        <taxon>Pseudomonadota</taxon>
        <taxon>Betaproteobacteria</taxon>
        <taxon>Burkholderiales</taxon>
        <taxon>Burkholderiaceae</taxon>
        <taxon>Cupriavidus</taxon>
    </lineage>
</organism>
<keyword evidence="7 10" id="KW-1133">Transmembrane helix</keyword>
<feature type="transmembrane region" description="Helical" evidence="10">
    <location>
        <begin position="125"/>
        <end position="142"/>
    </location>
</feature>
<name>Q0K2M7_CUPNH</name>
<comment type="similarity">
    <text evidence="2">Belongs to the CcmF/CycK/Ccl1/NrfE/CcsA family.</text>
</comment>
<evidence type="ECO:0000313" key="15">
    <source>
        <dbReference type="Proteomes" id="UP000008210"/>
    </source>
</evidence>
<dbReference type="KEGG" id="reh:H16_B0956"/>
<evidence type="ECO:0000256" key="7">
    <source>
        <dbReference type="ARBA" id="ARBA00022989"/>
    </source>
</evidence>
<evidence type="ECO:0000256" key="6">
    <source>
        <dbReference type="ARBA" id="ARBA00022748"/>
    </source>
</evidence>
<keyword evidence="4" id="KW-0997">Cell inner membrane</keyword>
<evidence type="ECO:0000256" key="8">
    <source>
        <dbReference type="ARBA" id="ARBA00023136"/>
    </source>
</evidence>
<evidence type="ECO:0000256" key="5">
    <source>
        <dbReference type="ARBA" id="ARBA00022692"/>
    </source>
</evidence>
<keyword evidence="3" id="KW-1003">Cell membrane</keyword>
<accession>Q0K2M7</accession>
<dbReference type="STRING" id="381666.H16_B0956"/>
<evidence type="ECO:0000313" key="13">
    <source>
        <dbReference type="EMBL" id="CAJ95747.1"/>
    </source>
</evidence>
<protein>
    <submittedName>
        <fullName evidence="13">Cytochrome c biogenesis factor</fullName>
    </submittedName>
    <submittedName>
        <fullName evidence="14">Heme lyase CcmF/NrfE family subunit</fullName>
    </submittedName>
</protein>